<accession>A0A1G1VRD6</accession>
<dbReference type="Pfam" id="PF16192">
    <property type="entry name" value="PMT_4TMC"/>
    <property type="match status" value="1"/>
</dbReference>
<feature type="transmembrane region" description="Helical" evidence="8">
    <location>
        <begin position="96"/>
        <end position="126"/>
    </location>
</feature>
<dbReference type="GO" id="GO:0010041">
    <property type="term" value="P:response to iron(III) ion"/>
    <property type="evidence" value="ECO:0007669"/>
    <property type="project" value="TreeGrafter"/>
</dbReference>
<dbReference type="InterPro" id="IPR050297">
    <property type="entry name" value="LipidA_mod_glycosyltrf_83"/>
</dbReference>
<feature type="transmembrane region" description="Helical" evidence="8">
    <location>
        <begin position="163"/>
        <end position="188"/>
    </location>
</feature>
<evidence type="ECO:0000256" key="5">
    <source>
        <dbReference type="ARBA" id="ARBA00022692"/>
    </source>
</evidence>
<keyword evidence="2" id="KW-1003">Cell membrane</keyword>
<proteinExistence type="predicted"/>
<sequence>MNKKNLLLVLMLTLALILRLVNLSFPPQFYFDENYSAFTAVALSRGNAPVIWRPMSQPIDPPRGYEWSHPPLTRILIAASITILGNHPWVWRLTSVLAGVGTILIIYLIGKALFSKTVGLLAAFLISFDGLSFAQSRIATRDALLVFLVTTSLYLILRNHRFFSALLAGFALAAKWTSLPLLPLLVFTSHRSTKGKRRSLLRHILLVIAIPPLSYLAAYLPYFASGFTLTDFIILQKTMFTHLFAHGFRLTTAHPLNAPWWLWPLGLKPLPYYQSGAEQVWAAPNLLVFWLGIVALGCTVRAFVKNRPKSLLLIFTGYLAFYVPWPILHALSGSTKTSYLYYYLPALPFLHLLSAYWLSRGLSQPGIARTAALVTLAMVPLVFFSLYPRLIGL</sequence>
<feature type="domain" description="Glycosyltransferase RgtA/B/C/D-like" evidence="9">
    <location>
        <begin position="68"/>
        <end position="213"/>
    </location>
</feature>
<gene>
    <name evidence="11" type="ORF">A2786_00165</name>
</gene>
<feature type="transmembrane region" description="Helical" evidence="8">
    <location>
        <begin position="281"/>
        <end position="304"/>
    </location>
</feature>
<dbReference type="AlphaFoldDB" id="A0A1G1VRD6"/>
<evidence type="ECO:0000259" key="10">
    <source>
        <dbReference type="Pfam" id="PF16192"/>
    </source>
</evidence>
<keyword evidence="5 8" id="KW-0812">Transmembrane</keyword>
<protein>
    <recommendedName>
        <fullName evidence="13">Dolichyl-phosphate-mannose--protein mannosyltransferase</fullName>
    </recommendedName>
</protein>
<comment type="caution">
    <text evidence="11">The sequence shown here is derived from an EMBL/GenBank/DDBJ whole genome shotgun (WGS) entry which is preliminary data.</text>
</comment>
<evidence type="ECO:0000313" key="12">
    <source>
        <dbReference type="Proteomes" id="UP000179233"/>
    </source>
</evidence>
<dbReference type="EMBL" id="MHCJ01000004">
    <property type="protein sequence ID" value="OGY17961.1"/>
    <property type="molecule type" value="Genomic_DNA"/>
</dbReference>
<evidence type="ECO:0000256" key="8">
    <source>
        <dbReference type="SAM" id="Phobius"/>
    </source>
</evidence>
<evidence type="ECO:0000313" key="11">
    <source>
        <dbReference type="EMBL" id="OGY17961.1"/>
    </source>
</evidence>
<evidence type="ECO:0000256" key="3">
    <source>
        <dbReference type="ARBA" id="ARBA00022676"/>
    </source>
</evidence>
<keyword evidence="6 8" id="KW-1133">Transmembrane helix</keyword>
<evidence type="ECO:0000256" key="6">
    <source>
        <dbReference type="ARBA" id="ARBA00022989"/>
    </source>
</evidence>
<dbReference type="GO" id="GO:0005886">
    <property type="term" value="C:plasma membrane"/>
    <property type="evidence" value="ECO:0007669"/>
    <property type="project" value="UniProtKB-SubCell"/>
</dbReference>
<comment type="subcellular location">
    <subcellularLocation>
        <location evidence="1">Cell membrane</location>
        <topology evidence="1">Multi-pass membrane protein</topology>
    </subcellularLocation>
</comment>
<feature type="transmembrane region" description="Helical" evidence="8">
    <location>
        <begin position="340"/>
        <end position="358"/>
    </location>
</feature>
<name>A0A1G1VRD6_9BACT</name>
<feature type="transmembrane region" description="Helical" evidence="8">
    <location>
        <begin position="200"/>
        <end position="222"/>
    </location>
</feature>
<dbReference type="PANTHER" id="PTHR33908:SF3">
    <property type="entry name" value="UNDECAPRENYL PHOSPHATE-ALPHA-4-AMINO-4-DEOXY-L-ARABINOSE ARABINOSYL TRANSFERASE"/>
    <property type="match status" value="1"/>
</dbReference>
<keyword evidence="3" id="KW-0328">Glycosyltransferase</keyword>
<dbReference type="InterPro" id="IPR032421">
    <property type="entry name" value="PMT_4TMC"/>
</dbReference>
<keyword evidence="4" id="KW-0808">Transferase</keyword>
<dbReference type="Proteomes" id="UP000179233">
    <property type="component" value="Unassembled WGS sequence"/>
</dbReference>
<dbReference type="Pfam" id="PF13231">
    <property type="entry name" value="PMT_2"/>
    <property type="match status" value="1"/>
</dbReference>
<dbReference type="GO" id="GO:0009103">
    <property type="term" value="P:lipopolysaccharide biosynthetic process"/>
    <property type="evidence" value="ECO:0007669"/>
    <property type="project" value="UniProtKB-ARBA"/>
</dbReference>
<evidence type="ECO:0000259" key="9">
    <source>
        <dbReference type="Pfam" id="PF13231"/>
    </source>
</evidence>
<keyword evidence="7 8" id="KW-0472">Membrane</keyword>
<evidence type="ECO:0000256" key="4">
    <source>
        <dbReference type="ARBA" id="ARBA00022679"/>
    </source>
</evidence>
<reference evidence="11 12" key="1">
    <citation type="journal article" date="2016" name="Nat. Commun.">
        <title>Thousands of microbial genomes shed light on interconnected biogeochemical processes in an aquifer system.</title>
        <authorList>
            <person name="Anantharaman K."/>
            <person name="Brown C.T."/>
            <person name="Hug L.A."/>
            <person name="Sharon I."/>
            <person name="Castelle C.J."/>
            <person name="Probst A.J."/>
            <person name="Thomas B.C."/>
            <person name="Singh A."/>
            <person name="Wilkins M.J."/>
            <person name="Karaoz U."/>
            <person name="Brodie E.L."/>
            <person name="Williams K.H."/>
            <person name="Hubbard S.S."/>
            <person name="Banfield J.F."/>
        </authorList>
    </citation>
    <scope>NUCLEOTIDE SEQUENCE [LARGE SCALE GENOMIC DNA]</scope>
</reference>
<organism evidence="11 12">
    <name type="scientific">Candidatus Chisholmbacteria bacterium RIFCSPHIGHO2_01_FULL_52_32</name>
    <dbReference type="NCBI Taxonomy" id="1797591"/>
    <lineage>
        <taxon>Bacteria</taxon>
        <taxon>Candidatus Chisholmiibacteriota</taxon>
    </lineage>
</organism>
<dbReference type="InterPro" id="IPR038731">
    <property type="entry name" value="RgtA/B/C-like"/>
</dbReference>
<dbReference type="GO" id="GO:0016763">
    <property type="term" value="F:pentosyltransferase activity"/>
    <property type="evidence" value="ECO:0007669"/>
    <property type="project" value="TreeGrafter"/>
</dbReference>
<feature type="transmembrane region" description="Helical" evidence="8">
    <location>
        <begin position="370"/>
        <end position="387"/>
    </location>
</feature>
<evidence type="ECO:0000256" key="1">
    <source>
        <dbReference type="ARBA" id="ARBA00004651"/>
    </source>
</evidence>
<feature type="domain" description="Protein O-mannosyl-transferase C-terminal four TM" evidence="10">
    <location>
        <begin position="229"/>
        <end position="388"/>
    </location>
</feature>
<evidence type="ECO:0000256" key="7">
    <source>
        <dbReference type="ARBA" id="ARBA00023136"/>
    </source>
</evidence>
<dbReference type="PANTHER" id="PTHR33908">
    <property type="entry name" value="MANNOSYLTRANSFERASE YKCB-RELATED"/>
    <property type="match status" value="1"/>
</dbReference>
<evidence type="ECO:0008006" key="13">
    <source>
        <dbReference type="Google" id="ProtNLM"/>
    </source>
</evidence>
<evidence type="ECO:0000256" key="2">
    <source>
        <dbReference type="ARBA" id="ARBA00022475"/>
    </source>
</evidence>
<feature type="transmembrane region" description="Helical" evidence="8">
    <location>
        <begin position="311"/>
        <end position="328"/>
    </location>
</feature>